<name>A0ABR9J3W7_9MICC</name>
<evidence type="ECO:0000313" key="2">
    <source>
        <dbReference type="EMBL" id="MBE1513654.1"/>
    </source>
</evidence>
<comment type="caution">
    <text evidence="2">The sequence shown here is derived from an EMBL/GenBank/DDBJ whole genome shotgun (WGS) entry which is preliminary data.</text>
</comment>
<keyword evidence="1" id="KW-1133">Transmembrane helix</keyword>
<feature type="transmembrane region" description="Helical" evidence="1">
    <location>
        <begin position="7"/>
        <end position="27"/>
    </location>
</feature>
<reference evidence="2 3" key="1">
    <citation type="submission" date="2020-10" db="EMBL/GenBank/DDBJ databases">
        <title>Sequencing the genomes of 1000 actinobacteria strains.</title>
        <authorList>
            <person name="Klenk H.-P."/>
        </authorList>
    </citation>
    <scope>NUCLEOTIDE SEQUENCE [LARGE SCALE GENOMIC DNA]</scope>
    <source>
        <strain evidence="2 3">DSM 15474</strain>
    </source>
</reference>
<sequence>MSTKRLYPALIVVSIALAVLIYAAMIWSNCGSVGAADFLGDLRSFHSATGC</sequence>
<evidence type="ECO:0000256" key="1">
    <source>
        <dbReference type="SAM" id="Phobius"/>
    </source>
</evidence>
<accession>A0ABR9J3W7</accession>
<organism evidence="2 3">
    <name type="scientific">Nesterenkonia halotolerans</name>
    <dbReference type="NCBI Taxonomy" id="225325"/>
    <lineage>
        <taxon>Bacteria</taxon>
        <taxon>Bacillati</taxon>
        <taxon>Actinomycetota</taxon>
        <taxon>Actinomycetes</taxon>
        <taxon>Micrococcales</taxon>
        <taxon>Micrococcaceae</taxon>
        <taxon>Nesterenkonia</taxon>
    </lineage>
</organism>
<proteinExistence type="predicted"/>
<evidence type="ECO:0000313" key="3">
    <source>
        <dbReference type="Proteomes" id="UP000636579"/>
    </source>
</evidence>
<gene>
    <name evidence="2" type="ORF">H4W26_000409</name>
</gene>
<protein>
    <submittedName>
        <fullName evidence="2">Peptidoglycan/LPS O-acetylase OafA/YrhL</fullName>
    </submittedName>
</protein>
<keyword evidence="1" id="KW-0472">Membrane</keyword>
<dbReference type="RefSeq" id="WP_192590517.1">
    <property type="nucleotide sequence ID" value="NZ_JADBEE010000001.1"/>
</dbReference>
<dbReference type="Proteomes" id="UP000636579">
    <property type="component" value="Unassembled WGS sequence"/>
</dbReference>
<dbReference type="EMBL" id="JADBEE010000001">
    <property type="protein sequence ID" value="MBE1513654.1"/>
    <property type="molecule type" value="Genomic_DNA"/>
</dbReference>
<keyword evidence="3" id="KW-1185">Reference proteome</keyword>
<keyword evidence="1" id="KW-0812">Transmembrane</keyword>